<dbReference type="Proteomes" id="UP000622405">
    <property type="component" value="Unassembled WGS sequence"/>
</dbReference>
<dbReference type="InterPro" id="IPR014001">
    <property type="entry name" value="Helicase_ATP-bd"/>
</dbReference>
<keyword evidence="2" id="KW-0067">ATP-binding</keyword>
<dbReference type="PANTHER" id="PTHR47957:SF3">
    <property type="entry name" value="ATP-DEPENDENT HELICASE HRQ1"/>
    <property type="match status" value="1"/>
</dbReference>
<dbReference type="SMART" id="SM00487">
    <property type="entry name" value="DEXDc"/>
    <property type="match status" value="1"/>
</dbReference>
<dbReference type="PROSITE" id="PS51194">
    <property type="entry name" value="HELICASE_CTER"/>
    <property type="match status" value="1"/>
</dbReference>
<feature type="domain" description="Helicase ATP-binding" evidence="4">
    <location>
        <begin position="84"/>
        <end position="272"/>
    </location>
</feature>
<dbReference type="EMBL" id="WJBE01000018">
    <property type="protein sequence ID" value="MBC3900928.1"/>
    <property type="molecule type" value="Genomic_DNA"/>
</dbReference>
<dbReference type="InterPro" id="IPR027417">
    <property type="entry name" value="P-loop_NTPase"/>
</dbReference>
<dbReference type="InterPro" id="IPR011545">
    <property type="entry name" value="DEAD/DEAH_box_helicase_dom"/>
</dbReference>
<evidence type="ECO:0000313" key="6">
    <source>
        <dbReference type="EMBL" id="MBC3900928.1"/>
    </source>
</evidence>
<dbReference type="InterPro" id="IPR018973">
    <property type="entry name" value="MZB"/>
</dbReference>
<reference evidence="6 7" key="1">
    <citation type="journal article" date="2020" name="mSystems">
        <title>Defining Genomic and Predicted Metabolic Features of the Acetobacterium Genus.</title>
        <authorList>
            <person name="Ross D.E."/>
            <person name="Marshall C.W."/>
            <person name="Gulliver D."/>
            <person name="May H.D."/>
            <person name="Norman R.S."/>
        </authorList>
    </citation>
    <scope>NUCLEOTIDE SEQUENCE [LARGE SCALE GENOMIC DNA]</scope>
    <source>
        <strain evidence="6 7">DSM 4132</strain>
    </source>
</reference>
<evidence type="ECO:0000259" key="4">
    <source>
        <dbReference type="PROSITE" id="PS51192"/>
    </source>
</evidence>
<accession>A0ABR6Z0G7</accession>
<name>A0ABR6Z0G7_9FIRM</name>
<evidence type="ECO:0000313" key="7">
    <source>
        <dbReference type="Proteomes" id="UP000622405"/>
    </source>
</evidence>
<dbReference type="RefSeq" id="WP_186895059.1">
    <property type="nucleotide sequence ID" value="NZ_WJBE01000018.1"/>
</dbReference>
<dbReference type="PROSITE" id="PS51192">
    <property type="entry name" value="HELICASE_ATP_BIND_1"/>
    <property type="match status" value="1"/>
</dbReference>
<evidence type="ECO:0000256" key="3">
    <source>
        <dbReference type="SAM" id="Coils"/>
    </source>
</evidence>
<keyword evidence="3" id="KW-0175">Coiled coil</keyword>
<evidence type="ECO:0000256" key="1">
    <source>
        <dbReference type="ARBA" id="ARBA00022741"/>
    </source>
</evidence>
<protein>
    <submittedName>
        <fullName evidence="6">DEAD/DEAH box helicase</fullName>
    </submittedName>
</protein>
<keyword evidence="1" id="KW-0547">Nucleotide-binding</keyword>
<comment type="caution">
    <text evidence="6">The sequence shown here is derived from an EMBL/GenBank/DDBJ whole genome shotgun (WGS) entry which is preliminary data.</text>
</comment>
<feature type="coiled-coil region" evidence="3">
    <location>
        <begin position="1197"/>
        <end position="1254"/>
    </location>
</feature>
<dbReference type="PANTHER" id="PTHR47957">
    <property type="entry name" value="ATP-DEPENDENT HELICASE HRQ1"/>
    <property type="match status" value="1"/>
</dbReference>
<evidence type="ECO:0000256" key="2">
    <source>
        <dbReference type="ARBA" id="ARBA00022840"/>
    </source>
</evidence>
<keyword evidence="6" id="KW-0347">Helicase</keyword>
<dbReference type="Pfam" id="PF00270">
    <property type="entry name" value="DEAD"/>
    <property type="match status" value="1"/>
</dbReference>
<keyword evidence="6" id="KW-0378">Hydrolase</keyword>
<evidence type="ECO:0000259" key="5">
    <source>
        <dbReference type="PROSITE" id="PS51194"/>
    </source>
</evidence>
<proteinExistence type="predicted"/>
<dbReference type="GO" id="GO:0004386">
    <property type="term" value="F:helicase activity"/>
    <property type="evidence" value="ECO:0007669"/>
    <property type="project" value="UniProtKB-KW"/>
</dbReference>
<dbReference type="InterPro" id="IPR001650">
    <property type="entry name" value="Helicase_C-like"/>
</dbReference>
<dbReference type="SMART" id="SM00490">
    <property type="entry name" value="HELICc"/>
    <property type="match status" value="1"/>
</dbReference>
<dbReference type="Gene3D" id="3.40.50.300">
    <property type="entry name" value="P-loop containing nucleotide triphosphate hydrolases"/>
    <property type="match status" value="2"/>
</dbReference>
<organism evidence="6 7">
    <name type="scientific">Acetobacterium malicum</name>
    <dbReference type="NCBI Taxonomy" id="52692"/>
    <lineage>
        <taxon>Bacteria</taxon>
        <taxon>Bacillati</taxon>
        <taxon>Bacillota</taxon>
        <taxon>Clostridia</taxon>
        <taxon>Eubacteriales</taxon>
        <taxon>Eubacteriaceae</taxon>
        <taxon>Acetobacterium</taxon>
    </lineage>
</organism>
<keyword evidence="7" id="KW-1185">Reference proteome</keyword>
<dbReference type="Pfam" id="PF00271">
    <property type="entry name" value="Helicase_C"/>
    <property type="match status" value="1"/>
</dbReference>
<sequence>MLPSILAGQLQQGLADYIKTTFPMTNPVFQDSLENMLKTKDSVCHEPYVAVHLPFRVAENTKDLFEAISLQYQPYVHQQKAFERLIGNHGRSSLIATGTGSGKTECFLYPILEYCYQHRGEAGIKALIIYPMNALASDQAKRIAELIENNPQLKGNVTVGMYVGGHENTPNRVMGKDQVITDHETMLSSPPDILLTNYKMLDYLLVRPKDAALWKENRGETLKYIAVDELHTFDGAQGTDLACLLRRLKERLEIPDQYLCCIGTSATMGAKNSAANIRVYASTVFGEPFDEDAVITEDRLSASEFFDGHNITDFTVPDNQQIEKLVSCLEGDDQSAYLLASAEAWFDEAFNPGDILSNEARIRVGEQLMIHGFTKSMLEQMAGNYCQAEQLLKDLRIQYPTLGNLKSVSAALDGLFALISHARTGTAEKLQPFLTVQVQLWIRELRRLLAKVTENDVTYAIATDLNDQQAKQYLPVINCRDCGETGWVSLRNERGNLTLTDLRVFYNRFFNQEKNVLMVFPHSHENIPLKMSAGRLCPKCLQLDIGNGSNHNCSACGSETIAVIFPIETNTSFSRSDKQYVCPFCGSTRGLSIIGLRSATAISASVSQMFASQFNDDKKTLAFSDNVQDAAHRAGFFNSRTWKFGLRSAIQHFAMTRGANLSLSEFSAEFIQYCHGQFTPEAFVSFLIAPNMTWMPVFEQMKKVGKLVLNKDARELIDSIERRLNYEIMLEYGLSSQIGRTLEKAGCSAIGFEAVLIKRVAISVKERTNNELGVLHKAESIKFEQMVVGFLNTMRLNGAFSDEAFYAYTNNDGKNYLLSNDLEKWRPGLQPGRNTPRFIYETTDVRKKIFGFDLVTHPKYTDWLDFCAGEIFIGKEVFEAIGKIILEELKKQKIVVSMPSSSGYQVWAINREKALVSTRVTQLVCDSCGSVITVTEENTSFWENAPCLRNRCGGHLQKSGDNKLGYYGKMYSSGDLVRVMAREHTGLLARDDREELERIFKRKSVEKKPWDTNLLSCTPTLEMGIDIGDLSTVVMCSMPPGQAQFLQRSGRAGRKDGNALTMVVANARPHDLYFYADPMEMLSGNVEPPKIFLRASAVLERQFVAFCMDCWIKQGVNPKVIPKNVGVCLTKLVSRPGDLFPFNFLNFVQNNLTALLDTFIKMFKEYLDAAAIEEIKTFARGNNLHDSPMHMKVYEVFEGLKKQRDALSESIKQLKGMIKDLESKPKDSSYDEEIKELKGEQIALVNVVKNLNNKNIFNFLSDEGLLPNYAFPESGIILKAILYRKNESTAGVPEIKRKYEKMVYEYSRSASSAISEFAPLNNFYVDGRKLSIDQVDLTTAKTARWRLCPNCSHAQIEETGKNMSSCPQCGSPAWADSGQVRTMLKVQMVYSNMDYTKSLISDESDDRNTAFYCKQMLVDVDEDHDIVKAYRMDNDEFPFGYEFVKKATLREINFGESDTVGEKLLVAGNEEVRKGFRICKYCGKIQKDHEKPQHTFTCKARNAQPESGEPYEECLFLYREFTTEALRILIPATTMDSTKVRQESFTAAFMLGMKEYFGNVDHLRACLSEVPVPDADYRKQYLVIYDSVPGGTGYLKQLMQNNNALIEIFEKALFILENCSCKSDPQKDGCYHCLYAYRQSQNIGQISRAAAIRLLKDILSGKRNIEEIPKLGNIPVNSLFESELERRFVEAFNQIASKTRAVSVTKVLVNNKEGYLLKIGDCSWEIEPQVVLDNQYGVSVKSRADFVLWPVRPSDGQKPVVIFADGFLFHKDKVADDTLKREAIRHSERFRVWSLSWKDVQSVFHPQGDYATLTLLSGRMPSGPIMYQKTVASGNAEMLIPEKAGTFELLINYLENKEAERLFSVHARAYSYSLLERTKLQDPVAFKEWQDLIEPITALLDLRNTYFILGDTIFGSWRPRNSEQYDLTILSGIGLSDFQKYGTNAVATVCALLNDDKNTRTDYYEAEWNGFWHFYNVMQFLESFAGVTAEGISNSIYQEIPSSMQEPLTLFEAKNGVAEAWVETVSMIFDDEVKTCAETLIALGVSPPSAVGYELEDASGTGIAECEFAWEKEKIAILRLDQLDNKDPLINAGWTVLTTGDTFTAELFEGGNES</sequence>
<dbReference type="SUPFAM" id="SSF52540">
    <property type="entry name" value="P-loop containing nucleoside triphosphate hydrolases"/>
    <property type="match status" value="2"/>
</dbReference>
<feature type="domain" description="Helicase C-terminal" evidence="5">
    <location>
        <begin position="919"/>
        <end position="1097"/>
    </location>
</feature>
<gene>
    <name evidence="6" type="ORF">GH811_15030</name>
</gene>
<dbReference type="Pfam" id="PF09369">
    <property type="entry name" value="MZB"/>
    <property type="match status" value="1"/>
</dbReference>